<proteinExistence type="inferred from homology"/>
<protein>
    <recommendedName>
        <fullName evidence="3">Large ribosomal RNA subunit accumulation protein YceD</fullName>
    </recommendedName>
    <alternativeName>
        <fullName evidence="5">23S rRNA accumulation protein YceD</fullName>
    </alternativeName>
</protein>
<evidence type="ECO:0000256" key="2">
    <source>
        <dbReference type="ARBA" id="ARBA00010740"/>
    </source>
</evidence>
<comment type="function">
    <text evidence="1">Plays a role in synthesis, processing and/or stability of 23S rRNA.</text>
</comment>
<organism evidence="6 7">
    <name type="scientific">Immundisolibacter cernigliae</name>
    <dbReference type="NCBI Taxonomy" id="1810504"/>
    <lineage>
        <taxon>Bacteria</taxon>
        <taxon>Pseudomonadati</taxon>
        <taxon>Pseudomonadota</taxon>
        <taxon>Gammaproteobacteria</taxon>
        <taxon>Immundisolibacterales</taxon>
        <taxon>Immundisolibacteraceae</taxon>
        <taxon>Immundisolibacter</taxon>
    </lineage>
</organism>
<sequence length="145" mass="15225">MERLCEGLEDTAGEVEITLAGQVLPGGRLVLAGSAACAVTVRCQRCLEPFMLHLEAPIQLGVLTHEGALAKLPAGYEPLICPAGQELSVAQLIEDELLLVLPDYPHHADGMCGATAVPAQQAGERRPFAALASLRKNDPPGGHDD</sequence>
<dbReference type="GO" id="GO:0005829">
    <property type="term" value="C:cytosol"/>
    <property type="evidence" value="ECO:0007669"/>
    <property type="project" value="TreeGrafter"/>
</dbReference>
<evidence type="ECO:0000256" key="3">
    <source>
        <dbReference type="ARBA" id="ARBA00015716"/>
    </source>
</evidence>
<keyword evidence="7" id="KW-1185">Reference proteome</keyword>
<dbReference type="Proteomes" id="UP000092952">
    <property type="component" value="Chromosome"/>
</dbReference>
<dbReference type="EMBL" id="CP014671">
    <property type="protein sequence ID" value="ANX03554.1"/>
    <property type="molecule type" value="Genomic_DNA"/>
</dbReference>
<dbReference type="GO" id="GO:0042254">
    <property type="term" value="P:ribosome biogenesis"/>
    <property type="evidence" value="ECO:0007669"/>
    <property type="project" value="UniProtKB-KW"/>
</dbReference>
<comment type="similarity">
    <text evidence="2">Belongs to the DUF177 domain family.</text>
</comment>
<evidence type="ECO:0000256" key="5">
    <source>
        <dbReference type="ARBA" id="ARBA00031841"/>
    </source>
</evidence>
<dbReference type="InterPro" id="IPR039255">
    <property type="entry name" value="YceD_bac"/>
</dbReference>
<dbReference type="Pfam" id="PF02620">
    <property type="entry name" value="YceD"/>
    <property type="match status" value="1"/>
</dbReference>
<evidence type="ECO:0000256" key="4">
    <source>
        <dbReference type="ARBA" id="ARBA00022517"/>
    </source>
</evidence>
<reference evidence="7" key="1">
    <citation type="submission" date="2016-03" db="EMBL/GenBank/DDBJ databases">
        <title>Complete genome sequence of Solimmundus cernigliae, representing a novel lineage of polycyclic aromatic hydrocarbon degraders within the Gammaproteobacteria.</title>
        <authorList>
            <person name="Singleton D.R."/>
            <person name="Dickey A.N."/>
            <person name="Scholl E.H."/>
            <person name="Wright F.A."/>
            <person name="Aitken M.D."/>
        </authorList>
    </citation>
    <scope>NUCLEOTIDE SEQUENCE [LARGE SCALE GENOMIC DNA]</scope>
    <source>
        <strain evidence="7">TR3.2</strain>
    </source>
</reference>
<evidence type="ECO:0000313" key="7">
    <source>
        <dbReference type="Proteomes" id="UP000092952"/>
    </source>
</evidence>
<dbReference type="OrthoDB" id="9786771at2"/>
<dbReference type="KEGG" id="gbi:PG2T_04675"/>
<dbReference type="InParanoid" id="A0A1B1YRZ1"/>
<dbReference type="FunCoup" id="A0A1B1YRZ1">
    <property type="interactions" value="123"/>
</dbReference>
<dbReference type="InterPro" id="IPR003772">
    <property type="entry name" value="YceD"/>
</dbReference>
<accession>A0A1B1YRZ1</accession>
<evidence type="ECO:0000313" key="6">
    <source>
        <dbReference type="EMBL" id="ANX03554.1"/>
    </source>
</evidence>
<dbReference type="RefSeq" id="WP_068803052.1">
    <property type="nucleotide sequence ID" value="NZ_CP014671.1"/>
</dbReference>
<dbReference type="STRING" id="1810504.PG2T_04675"/>
<dbReference type="PANTHER" id="PTHR38099:SF1">
    <property type="entry name" value="LARGE RIBOSOMAL RNA SUBUNIT ACCUMULATION PROTEIN YCED"/>
    <property type="match status" value="1"/>
</dbReference>
<evidence type="ECO:0000256" key="1">
    <source>
        <dbReference type="ARBA" id="ARBA00002868"/>
    </source>
</evidence>
<name>A0A1B1YRZ1_9GAMM</name>
<dbReference type="AlphaFoldDB" id="A0A1B1YRZ1"/>
<gene>
    <name evidence="6" type="ORF">PG2T_04675</name>
</gene>
<dbReference type="PANTHER" id="PTHR38099">
    <property type="entry name" value="LARGE RIBOSOMAL RNA SUBUNIT ACCUMULATION PROTEIN YCED"/>
    <property type="match status" value="1"/>
</dbReference>
<keyword evidence="4" id="KW-0690">Ribosome biogenesis</keyword>